<name>A0AAN7HAJ9_9PEZI</name>
<reference evidence="2" key="2">
    <citation type="submission" date="2023-05" db="EMBL/GenBank/DDBJ databases">
        <authorList>
            <consortium name="Lawrence Berkeley National Laboratory"/>
            <person name="Steindorff A."/>
            <person name="Hensen N."/>
            <person name="Bonometti L."/>
            <person name="Westerberg I."/>
            <person name="Brannstrom I.O."/>
            <person name="Guillou S."/>
            <person name="Cros-Aarteil S."/>
            <person name="Calhoun S."/>
            <person name="Haridas S."/>
            <person name="Kuo A."/>
            <person name="Mondo S."/>
            <person name="Pangilinan J."/>
            <person name="Riley R."/>
            <person name="Labutti K."/>
            <person name="Andreopoulos B."/>
            <person name="Lipzen A."/>
            <person name="Chen C."/>
            <person name="Yanf M."/>
            <person name="Daum C."/>
            <person name="Ng V."/>
            <person name="Clum A."/>
            <person name="Ohm R."/>
            <person name="Martin F."/>
            <person name="Silar P."/>
            <person name="Natvig D."/>
            <person name="Lalanne C."/>
            <person name="Gautier V."/>
            <person name="Ament-Velasquez S.L."/>
            <person name="Kruys A."/>
            <person name="Hutchinson M.I."/>
            <person name="Powell A.J."/>
            <person name="Barry K."/>
            <person name="Miller A.N."/>
            <person name="Grigoriev I.V."/>
            <person name="Debuchy R."/>
            <person name="Gladieux P."/>
            <person name="Thoren M.H."/>
            <person name="Johannesson H."/>
        </authorList>
    </citation>
    <scope>NUCLEOTIDE SEQUENCE</scope>
    <source>
        <strain evidence="2">CBS 532.94</strain>
    </source>
</reference>
<comment type="caution">
    <text evidence="2">The sequence shown here is derived from an EMBL/GenBank/DDBJ whole genome shotgun (WGS) entry which is preliminary data.</text>
</comment>
<feature type="compositionally biased region" description="Low complexity" evidence="1">
    <location>
        <begin position="326"/>
        <end position="337"/>
    </location>
</feature>
<evidence type="ECO:0000256" key="1">
    <source>
        <dbReference type="SAM" id="MobiDB-lite"/>
    </source>
</evidence>
<dbReference type="AlphaFoldDB" id="A0AAN7HAJ9"/>
<feature type="compositionally biased region" description="Low complexity" evidence="1">
    <location>
        <begin position="23"/>
        <end position="43"/>
    </location>
</feature>
<dbReference type="EMBL" id="MU860005">
    <property type="protein sequence ID" value="KAK4242701.1"/>
    <property type="molecule type" value="Genomic_DNA"/>
</dbReference>
<dbReference type="Proteomes" id="UP001303760">
    <property type="component" value="Unassembled WGS sequence"/>
</dbReference>
<evidence type="ECO:0000313" key="2">
    <source>
        <dbReference type="EMBL" id="KAK4242701.1"/>
    </source>
</evidence>
<sequence length="420" mass="46806">MAYSYDGYYASPTPTIQPLGARSASVSSNSSSTSYSNPYSNGNAHHGSSRTMSPASGISDPGAATAMYSRGHYSGLSHEHPPAAHQAQPASLMTSQSQFVQTQVVPTFPLYSPTPIPRRFSRAPPYSGYSAAALPQHPSPLSYQAYAPMDPSFAITTTYDSSPALAAYHTLAPSHSPAMMESARVPEKFHFLELPSQVINEIRKYLTWDDCRRAYRVSRWFRDNFHPSKLPEDEKTAGLLNDEKNHGRPGWFACYHCYTFKGLEHFELFKWGNTPVNDSYDDAEEKSRTSLSPSYTPAPPTSNPHYDPSLTGSSLRIAASKGRLPSSSTSTAITSSAGDGIGSYMDQRMKETWGVRRFCIDCGLRNRWYRPGDVIEPHKPLERGQGYWVCRCWKFRLRPRECKCEDCGSHIPLSTPSRRR</sequence>
<protein>
    <recommendedName>
        <fullName evidence="4">F-box domain-containing protein</fullName>
    </recommendedName>
</protein>
<feature type="region of interest" description="Disordered" evidence="1">
    <location>
        <begin position="14"/>
        <end position="95"/>
    </location>
</feature>
<evidence type="ECO:0008006" key="4">
    <source>
        <dbReference type="Google" id="ProtNLM"/>
    </source>
</evidence>
<reference evidence="2" key="1">
    <citation type="journal article" date="2023" name="Mol. Phylogenet. Evol.">
        <title>Genome-scale phylogeny and comparative genomics of the fungal order Sordariales.</title>
        <authorList>
            <person name="Hensen N."/>
            <person name="Bonometti L."/>
            <person name="Westerberg I."/>
            <person name="Brannstrom I.O."/>
            <person name="Guillou S."/>
            <person name="Cros-Aarteil S."/>
            <person name="Calhoun S."/>
            <person name="Haridas S."/>
            <person name="Kuo A."/>
            <person name="Mondo S."/>
            <person name="Pangilinan J."/>
            <person name="Riley R."/>
            <person name="LaButti K."/>
            <person name="Andreopoulos B."/>
            <person name="Lipzen A."/>
            <person name="Chen C."/>
            <person name="Yan M."/>
            <person name="Daum C."/>
            <person name="Ng V."/>
            <person name="Clum A."/>
            <person name="Steindorff A."/>
            <person name="Ohm R.A."/>
            <person name="Martin F."/>
            <person name="Silar P."/>
            <person name="Natvig D.O."/>
            <person name="Lalanne C."/>
            <person name="Gautier V."/>
            <person name="Ament-Velasquez S.L."/>
            <person name="Kruys A."/>
            <person name="Hutchinson M.I."/>
            <person name="Powell A.J."/>
            <person name="Barry K."/>
            <person name="Miller A.N."/>
            <person name="Grigoriev I.V."/>
            <person name="Debuchy R."/>
            <person name="Gladieux P."/>
            <person name="Hiltunen Thoren M."/>
            <person name="Johannesson H."/>
        </authorList>
    </citation>
    <scope>NUCLEOTIDE SEQUENCE</scope>
    <source>
        <strain evidence="2">CBS 532.94</strain>
    </source>
</reference>
<accession>A0AAN7HAJ9</accession>
<feature type="compositionally biased region" description="Low complexity" evidence="1">
    <location>
        <begin position="83"/>
        <end position="95"/>
    </location>
</feature>
<proteinExistence type="predicted"/>
<organism evidence="2 3">
    <name type="scientific">Achaetomium macrosporum</name>
    <dbReference type="NCBI Taxonomy" id="79813"/>
    <lineage>
        <taxon>Eukaryota</taxon>
        <taxon>Fungi</taxon>
        <taxon>Dikarya</taxon>
        <taxon>Ascomycota</taxon>
        <taxon>Pezizomycotina</taxon>
        <taxon>Sordariomycetes</taxon>
        <taxon>Sordariomycetidae</taxon>
        <taxon>Sordariales</taxon>
        <taxon>Chaetomiaceae</taxon>
        <taxon>Achaetomium</taxon>
    </lineage>
</organism>
<evidence type="ECO:0000313" key="3">
    <source>
        <dbReference type="Proteomes" id="UP001303760"/>
    </source>
</evidence>
<keyword evidence="3" id="KW-1185">Reference proteome</keyword>
<gene>
    <name evidence="2" type="ORF">C8A03DRAFT_40042</name>
</gene>
<feature type="region of interest" description="Disordered" evidence="1">
    <location>
        <begin position="280"/>
        <end position="341"/>
    </location>
</feature>